<reference evidence="1" key="1">
    <citation type="submission" date="2022-08" db="EMBL/GenBank/DDBJ databases">
        <title>Genome Sequence of Lecanicillium fungicola.</title>
        <authorList>
            <person name="Buettner E."/>
        </authorList>
    </citation>
    <scope>NUCLEOTIDE SEQUENCE</scope>
    <source>
        <strain evidence="1">Babe33</strain>
    </source>
</reference>
<evidence type="ECO:0000313" key="1">
    <source>
        <dbReference type="EMBL" id="KAJ2982536.1"/>
    </source>
</evidence>
<comment type="caution">
    <text evidence="1">The sequence shown here is derived from an EMBL/GenBank/DDBJ whole genome shotgun (WGS) entry which is preliminary data.</text>
</comment>
<dbReference type="Proteomes" id="UP001143910">
    <property type="component" value="Unassembled WGS sequence"/>
</dbReference>
<evidence type="ECO:0000313" key="2">
    <source>
        <dbReference type="Proteomes" id="UP001143910"/>
    </source>
</evidence>
<organism evidence="1 2">
    <name type="scientific">Zarea fungicola</name>
    <dbReference type="NCBI Taxonomy" id="93591"/>
    <lineage>
        <taxon>Eukaryota</taxon>
        <taxon>Fungi</taxon>
        <taxon>Dikarya</taxon>
        <taxon>Ascomycota</taxon>
        <taxon>Pezizomycotina</taxon>
        <taxon>Sordariomycetes</taxon>
        <taxon>Hypocreomycetidae</taxon>
        <taxon>Hypocreales</taxon>
        <taxon>Cordycipitaceae</taxon>
        <taxon>Zarea</taxon>
    </lineage>
</organism>
<accession>A0ACC1NVE4</accession>
<proteinExistence type="predicted"/>
<sequence>MATFKVSWYLLYGYLALGGFTRASPVSSGVPAITLEEHFLDAVFEPQLVAANQTSEWIVDKLIAPSTFRIQQMDEAGIAKQVISHAPVNGNVTACQQANNDLHAIVQKNTDRFAGWCLLPVSQPAAAGEELARCVTELGFVGAMIPNHDNGRFYDNETYWPMFSQAVKLNVPIYLHPVGPTPAMVQDEYSGSYNKVTANLLGTQGWGWHELTGLHFLRLFASGVFDTFPSLKLIMGHMGEMVPFQLDRIIAVAEPSWEPRIRNLRTVWDDNIWVTTSGFFTLPAFRCLIAQKSTDKIMYSVDWPWGNNTDGQHFLQTLAGSGIVSKGGFEDISYRNAMALLNLTL</sequence>
<protein>
    <submittedName>
        <fullName evidence="1">Uncharacterized protein</fullName>
    </submittedName>
</protein>
<gene>
    <name evidence="1" type="ORF">NQ176_g1329</name>
</gene>
<dbReference type="EMBL" id="JANJQO010000071">
    <property type="protein sequence ID" value="KAJ2982536.1"/>
    <property type="molecule type" value="Genomic_DNA"/>
</dbReference>
<name>A0ACC1NVE4_9HYPO</name>
<keyword evidence="2" id="KW-1185">Reference proteome</keyword>